<dbReference type="RefSeq" id="XP_011773758.1">
    <property type="nucleotide sequence ID" value="XM_011775456.1"/>
</dbReference>
<accession>C9ZPZ3</accession>
<dbReference type="AlphaFoldDB" id="C9ZPZ3"/>
<organism evidence="1 2">
    <name type="scientific">Trypanosoma brucei gambiense (strain MHOM/CI/86/DAL972)</name>
    <dbReference type="NCBI Taxonomy" id="679716"/>
    <lineage>
        <taxon>Eukaryota</taxon>
        <taxon>Discoba</taxon>
        <taxon>Euglenozoa</taxon>
        <taxon>Kinetoplastea</taxon>
        <taxon>Metakinetoplastina</taxon>
        <taxon>Trypanosomatida</taxon>
        <taxon>Trypanosomatidae</taxon>
        <taxon>Trypanosoma</taxon>
    </lineage>
</organism>
<dbReference type="KEGG" id="tbg:TbgDal_V6110"/>
<evidence type="ECO:0000313" key="1">
    <source>
        <dbReference type="EMBL" id="CBH11471.1"/>
    </source>
</evidence>
<evidence type="ECO:0000313" key="2">
    <source>
        <dbReference type="Proteomes" id="UP000002316"/>
    </source>
</evidence>
<dbReference type="Proteomes" id="UP000002316">
    <property type="component" value="Chromosome 5"/>
</dbReference>
<dbReference type="GeneID" id="23861637"/>
<reference evidence="2" key="1">
    <citation type="journal article" date="2010" name="PLoS Negl. Trop. Dis.">
        <title>The genome sequence of Trypanosoma brucei gambiense, causative agent of chronic human african trypanosomiasis.</title>
        <authorList>
            <person name="Jackson A.P."/>
            <person name="Sanders M."/>
            <person name="Berry A."/>
            <person name="McQuillan J."/>
            <person name="Aslett M.A."/>
            <person name="Quail M.A."/>
            <person name="Chukualim B."/>
            <person name="Capewell P."/>
            <person name="MacLeod A."/>
            <person name="Melville S.E."/>
            <person name="Gibson W."/>
            <person name="Barry J.D."/>
            <person name="Berriman M."/>
            <person name="Hertz-Fowler C."/>
        </authorList>
    </citation>
    <scope>NUCLEOTIDE SEQUENCE [LARGE SCALE GENOMIC DNA]</scope>
    <source>
        <strain evidence="2">MHOM/CI/86/DAL972</strain>
    </source>
</reference>
<protein>
    <submittedName>
        <fullName evidence="1">Uncharacterized protein</fullName>
    </submittedName>
</protein>
<name>C9ZPZ3_TRYB9</name>
<proteinExistence type="predicted"/>
<dbReference type="EMBL" id="FN554968">
    <property type="protein sequence ID" value="CBH11471.1"/>
    <property type="molecule type" value="Genomic_DNA"/>
</dbReference>
<gene>
    <name evidence="1" type="ORF">TbgDal_V6110</name>
</gene>
<sequence>MESGGVIRVPEKLSPNLQIMWWVRNFPPNKIARVSTNQRVLGKSHMTVPCGKKNGVGLHFIQNYDEGAEGSTGRNTGHTTLFLCGLYDTRTQEPERVKPGGALQQAVGYTTSWFQSRLKRDLCRKLNTSASTGVTKPTRYYSGQ</sequence>